<accession>A0A7X3ML00</accession>
<evidence type="ECO:0000313" key="2">
    <source>
        <dbReference type="Proteomes" id="UP000460412"/>
    </source>
</evidence>
<dbReference type="RefSeq" id="WP_016230173.1">
    <property type="nucleotide sequence ID" value="NZ_WUQX01000001.1"/>
</dbReference>
<dbReference type="EMBL" id="WUQX01000001">
    <property type="protein sequence ID" value="MXP78379.1"/>
    <property type="molecule type" value="Genomic_DNA"/>
</dbReference>
<dbReference type="AlphaFoldDB" id="A0A7X3ML00"/>
<name>A0A7X3ML00_9FIRM</name>
<comment type="caution">
    <text evidence="1">The sequence shown here is derived from an EMBL/GenBank/DDBJ whole genome shotgun (WGS) entry which is preliminary data.</text>
</comment>
<proteinExistence type="predicted"/>
<sequence>MAYFSRTTAKITPENFSSERLKSVTVRVCITDCTGDFYITDILLQGGPVAMGWVGHPSELRWTLDG</sequence>
<reference evidence="1 2" key="1">
    <citation type="submission" date="2019-12" db="EMBL/GenBank/DDBJ databases">
        <title>Sporaefaciens musculi gen. nov., sp. nov., a novel bacterium isolated from the caecum of an obese mouse.</title>
        <authorList>
            <person name="Rasmussen T.S."/>
            <person name="Streidl T."/>
            <person name="Hitch T.C.A."/>
            <person name="Wortmann E."/>
            <person name="Deptula P."/>
            <person name="Hansen M."/>
            <person name="Nielsen D.S."/>
            <person name="Clavel T."/>
            <person name="Vogensen F.K."/>
        </authorList>
    </citation>
    <scope>NUCLEOTIDE SEQUENCE [LARGE SCALE GENOMIC DNA]</scope>
    <source>
        <strain evidence="1 2">WCA-9-b2</strain>
    </source>
</reference>
<organism evidence="1 2">
    <name type="scientific">Sporofaciens musculi</name>
    <dbReference type="NCBI Taxonomy" id="2681861"/>
    <lineage>
        <taxon>Bacteria</taxon>
        <taxon>Bacillati</taxon>
        <taxon>Bacillota</taxon>
        <taxon>Clostridia</taxon>
        <taxon>Lachnospirales</taxon>
        <taxon>Lachnospiraceae</taxon>
        <taxon>Sporofaciens</taxon>
    </lineage>
</organism>
<gene>
    <name evidence="1" type="ORF">GN277_24450</name>
</gene>
<keyword evidence="2" id="KW-1185">Reference proteome</keyword>
<dbReference type="Proteomes" id="UP000460412">
    <property type="component" value="Unassembled WGS sequence"/>
</dbReference>
<evidence type="ECO:0000313" key="1">
    <source>
        <dbReference type="EMBL" id="MXP78379.1"/>
    </source>
</evidence>
<protein>
    <submittedName>
        <fullName evidence="1">Uncharacterized protein</fullName>
    </submittedName>
</protein>